<dbReference type="Pfam" id="PF13424">
    <property type="entry name" value="TPR_12"/>
    <property type="match status" value="1"/>
</dbReference>
<sequence length="273" mass="31315">SDHRYTTRQVAGLTGLPLRQIRHFVERGLIEPERGDRYEYRFGFQDLVLLRTARRLLDGDVKVRRTFSVLTKLCKQVMGERTLSSLPIYADGDNVVLRGSQGIWDAQTGQGLLNFTGAETADNVASLAQRSDRSKESFDELDSDDWYNLGLELEEVDPEKAPDAYLQAIKLDSKNADAHVNLGRLCQLRGDLKHAKQHYHRALEITPSHQLAHYNMGTVFDELDEIGLAVKFYRKALSIADAHYNLARIYEIRGDQLSSRRHLRQYRRLMDLD</sequence>
<proteinExistence type="predicted"/>
<dbReference type="SUPFAM" id="SSF46955">
    <property type="entry name" value="Putative DNA-binding domain"/>
    <property type="match status" value="1"/>
</dbReference>
<dbReference type="GO" id="GO:0016757">
    <property type="term" value="F:glycosyltransferase activity"/>
    <property type="evidence" value="ECO:0007669"/>
    <property type="project" value="UniProtKB-KW"/>
</dbReference>
<dbReference type="InterPro" id="IPR019734">
    <property type="entry name" value="TPR_rpt"/>
</dbReference>
<dbReference type="InterPro" id="IPR009061">
    <property type="entry name" value="DNA-bd_dom_put_sf"/>
</dbReference>
<protein>
    <recommendedName>
        <fullName evidence="4">HTH merR-type domain-containing protein</fullName>
    </recommendedName>
</protein>
<accession>A0A381YZR3</accession>
<feature type="domain" description="HTH merR-type" evidence="4">
    <location>
        <begin position="5"/>
        <end position="63"/>
    </location>
</feature>
<dbReference type="GO" id="GO:0006355">
    <property type="term" value="P:regulation of DNA-templated transcription"/>
    <property type="evidence" value="ECO:0007669"/>
    <property type="project" value="InterPro"/>
</dbReference>
<dbReference type="InterPro" id="IPR011990">
    <property type="entry name" value="TPR-like_helical_dom_sf"/>
</dbReference>
<keyword evidence="2" id="KW-0328">Glycosyltransferase</keyword>
<dbReference type="PROSITE" id="PS50005">
    <property type="entry name" value="TPR"/>
    <property type="match status" value="2"/>
</dbReference>
<evidence type="ECO:0000256" key="3">
    <source>
        <dbReference type="ARBA" id="ARBA00022679"/>
    </source>
</evidence>
<dbReference type="CDD" id="cd00592">
    <property type="entry name" value="HTH_MerR-like"/>
    <property type="match status" value="1"/>
</dbReference>
<dbReference type="Gene3D" id="1.25.40.10">
    <property type="entry name" value="Tetratricopeptide repeat domain"/>
    <property type="match status" value="1"/>
</dbReference>
<name>A0A381YZR3_9ZZZZ</name>
<keyword evidence="3" id="KW-0808">Transferase</keyword>
<dbReference type="PANTHER" id="PTHR44835:SF1">
    <property type="entry name" value="PROTEIN O-GLCNAC TRANSFERASE"/>
    <property type="match status" value="1"/>
</dbReference>
<feature type="non-terminal residue" evidence="5">
    <location>
        <position position="1"/>
    </location>
</feature>
<reference evidence="5" key="1">
    <citation type="submission" date="2018-05" db="EMBL/GenBank/DDBJ databases">
        <authorList>
            <person name="Lanie J.A."/>
            <person name="Ng W.-L."/>
            <person name="Kazmierczak K.M."/>
            <person name="Andrzejewski T.M."/>
            <person name="Davidsen T.M."/>
            <person name="Wayne K.J."/>
            <person name="Tettelin H."/>
            <person name="Glass J.I."/>
            <person name="Rusch D."/>
            <person name="Podicherti R."/>
            <person name="Tsui H.-C.T."/>
            <person name="Winkler M.E."/>
        </authorList>
    </citation>
    <scope>NUCLEOTIDE SEQUENCE</scope>
</reference>
<dbReference type="EMBL" id="UINC01019482">
    <property type="protein sequence ID" value="SVA82505.1"/>
    <property type="molecule type" value="Genomic_DNA"/>
</dbReference>
<dbReference type="GO" id="GO:0003677">
    <property type="term" value="F:DNA binding"/>
    <property type="evidence" value="ECO:0007669"/>
    <property type="project" value="InterPro"/>
</dbReference>
<evidence type="ECO:0000259" key="4">
    <source>
        <dbReference type="Pfam" id="PF13411"/>
    </source>
</evidence>
<evidence type="ECO:0000256" key="1">
    <source>
        <dbReference type="ARBA" id="ARBA00004922"/>
    </source>
</evidence>
<evidence type="ECO:0000313" key="5">
    <source>
        <dbReference type="EMBL" id="SVA82505.1"/>
    </source>
</evidence>
<comment type="pathway">
    <text evidence="1">Protein modification; protein glycosylation.</text>
</comment>
<dbReference type="SMART" id="SM00028">
    <property type="entry name" value="TPR"/>
    <property type="match status" value="3"/>
</dbReference>
<dbReference type="InterPro" id="IPR051939">
    <property type="entry name" value="Glycosyltr_41/O-GlcNAc_trsf"/>
</dbReference>
<dbReference type="SUPFAM" id="SSF48452">
    <property type="entry name" value="TPR-like"/>
    <property type="match status" value="1"/>
</dbReference>
<dbReference type="PANTHER" id="PTHR44835">
    <property type="entry name" value="UDP-N-ACETYLGLUCOSAMINE--PEPTIDE N-ACETYLGLUCOSAMINYLTRANSFERASE SPINDLY-RELATED"/>
    <property type="match status" value="1"/>
</dbReference>
<dbReference type="AlphaFoldDB" id="A0A381YZR3"/>
<dbReference type="Gene3D" id="1.10.1660.10">
    <property type="match status" value="1"/>
</dbReference>
<evidence type="ECO:0000256" key="2">
    <source>
        <dbReference type="ARBA" id="ARBA00022676"/>
    </source>
</evidence>
<gene>
    <name evidence="5" type="ORF">METZ01_LOCUS135359</name>
</gene>
<dbReference type="InterPro" id="IPR000551">
    <property type="entry name" value="MerR-type_HTH_dom"/>
</dbReference>
<organism evidence="5">
    <name type="scientific">marine metagenome</name>
    <dbReference type="NCBI Taxonomy" id="408172"/>
    <lineage>
        <taxon>unclassified sequences</taxon>
        <taxon>metagenomes</taxon>
        <taxon>ecological metagenomes</taxon>
    </lineage>
</organism>
<dbReference type="Pfam" id="PF13411">
    <property type="entry name" value="MerR_1"/>
    <property type="match status" value="1"/>
</dbReference>